<feature type="signal peptide" evidence="1">
    <location>
        <begin position="1"/>
        <end position="19"/>
    </location>
</feature>
<feature type="chain" id="PRO_5032978006" description="Secreted protein" evidence="1">
    <location>
        <begin position="20"/>
        <end position="182"/>
    </location>
</feature>
<evidence type="ECO:0000313" key="3">
    <source>
        <dbReference type="Proteomes" id="UP000595095"/>
    </source>
</evidence>
<name>A0A7S9DZ66_9ALTE</name>
<dbReference type="Proteomes" id="UP000595095">
    <property type="component" value="Chromosome"/>
</dbReference>
<dbReference type="EMBL" id="CP064795">
    <property type="protein sequence ID" value="QPG06040.1"/>
    <property type="molecule type" value="Genomic_DNA"/>
</dbReference>
<evidence type="ECO:0000256" key="1">
    <source>
        <dbReference type="SAM" id="SignalP"/>
    </source>
</evidence>
<gene>
    <name evidence="2" type="ORF">IT774_01985</name>
</gene>
<evidence type="ECO:0000313" key="2">
    <source>
        <dbReference type="EMBL" id="QPG06040.1"/>
    </source>
</evidence>
<sequence>MQRLWTALLVMAFAFPCQADFIEYRFNTLEMRGDAGEVATIEGSIQYDTAGPRDSHRWYHFLFWLTFEDTVHQLDEDDLNQINISDLDDLQFGDEAEEGFSFAFGDNFNLYSGRAAIGNDTCLYTEQQQLCANGLISLSKRRIAAEIPTTATAALLVPLLLLGYRRKLYGRDAPVLKSNNSL</sequence>
<dbReference type="AlphaFoldDB" id="A0A7S9DZ66"/>
<keyword evidence="3" id="KW-1185">Reference proteome</keyword>
<protein>
    <recommendedName>
        <fullName evidence="4">Secreted protein</fullName>
    </recommendedName>
</protein>
<evidence type="ECO:0008006" key="4">
    <source>
        <dbReference type="Google" id="ProtNLM"/>
    </source>
</evidence>
<reference evidence="2 3" key="1">
    <citation type="submission" date="2020-11" db="EMBL/GenBank/DDBJ databases">
        <title>Complete genome sequence for Salinimonas sp. strain G2-b.</title>
        <authorList>
            <person name="Park S.-J."/>
        </authorList>
    </citation>
    <scope>NUCLEOTIDE SEQUENCE [LARGE SCALE GENOMIC DNA]</scope>
    <source>
        <strain evidence="2 3">G2-b</strain>
    </source>
</reference>
<organism evidence="2 3">
    <name type="scientific">Salinimonas marina</name>
    <dbReference type="NCBI Taxonomy" id="2785918"/>
    <lineage>
        <taxon>Bacteria</taxon>
        <taxon>Pseudomonadati</taxon>
        <taxon>Pseudomonadota</taxon>
        <taxon>Gammaproteobacteria</taxon>
        <taxon>Alteromonadales</taxon>
        <taxon>Alteromonadaceae</taxon>
        <taxon>Alteromonas/Salinimonas group</taxon>
        <taxon>Salinimonas</taxon>
    </lineage>
</organism>
<accession>A0A7S9DZ66</accession>
<dbReference type="RefSeq" id="WP_195811117.1">
    <property type="nucleotide sequence ID" value="NZ_CP064795.1"/>
</dbReference>
<proteinExistence type="predicted"/>
<keyword evidence="1" id="KW-0732">Signal</keyword>
<dbReference type="KEGG" id="smaa:IT774_01985"/>